<dbReference type="InterPro" id="IPR036754">
    <property type="entry name" value="YbaK/aa-tRNA-synt-asso_dom_sf"/>
</dbReference>
<dbReference type="Gene3D" id="3.30.420.10">
    <property type="entry name" value="Ribonuclease H-like superfamily/Ribonuclease H"/>
    <property type="match status" value="1"/>
</dbReference>
<dbReference type="SUPFAM" id="SSF53098">
    <property type="entry name" value="Ribonuclease H-like"/>
    <property type="match status" value="1"/>
</dbReference>
<protein>
    <recommendedName>
        <fullName evidence="1">3'-5' exonuclease domain-containing protein</fullName>
    </recommendedName>
</protein>
<sequence>MSVSCMSPTSSTASTTSHHHVLVTHDDILAKLDEEGAAYDTTENSDSLDLKCMVYDLNTDASPFHTVLVCLAASKRVNESAVLARLGLWSAPKSTLTMSTDCEASVGQCPGSIGPLYLPDSEGVVCLITSEVVASHIPIRVSAGHQEYVYLEEPSALLHLVDASEVLLLDVDAWLDLTLQEDLVLFTSNDDPIEVVCTQQQLEPLVALWSAGMTIVSIDSEREPKTQAISLIQVSLYGPHRLRRDFIIDVQLFDDKEYLGRELAELFVSFNSLKILHSATNDLRHFEKNFEACECIRERVNNLLDTQILGSRLGQTKLGLAKLAEE</sequence>
<evidence type="ECO:0000259" key="1">
    <source>
        <dbReference type="Pfam" id="PF01612"/>
    </source>
</evidence>
<reference evidence="2 3" key="1">
    <citation type="submission" date="2008-07" db="EMBL/GenBank/DDBJ databases">
        <authorList>
            <person name="El-Sayed N."/>
            <person name="Caler E."/>
            <person name="Inman J."/>
            <person name="Amedeo P."/>
            <person name="Hass B."/>
            <person name="Wortman J."/>
        </authorList>
    </citation>
    <scope>NUCLEOTIDE SEQUENCE [LARGE SCALE GENOMIC DNA]</scope>
    <source>
        <strain evidence="3">ATCC 50983 / TXsc</strain>
    </source>
</reference>
<dbReference type="InterPro" id="IPR012337">
    <property type="entry name" value="RNaseH-like_sf"/>
</dbReference>
<dbReference type="RefSeq" id="XP_002777314.1">
    <property type="nucleotide sequence ID" value="XM_002777268.1"/>
</dbReference>
<dbReference type="OMA" id="ECIRERV"/>
<dbReference type="EMBL" id="GG678581">
    <property type="protein sequence ID" value="EER09130.1"/>
    <property type="molecule type" value="Genomic_DNA"/>
</dbReference>
<dbReference type="InterPro" id="IPR002562">
    <property type="entry name" value="3'-5'_exonuclease_dom"/>
</dbReference>
<dbReference type="Pfam" id="PF01612">
    <property type="entry name" value="DNA_pol_A_exo1"/>
    <property type="match status" value="1"/>
</dbReference>
<dbReference type="GO" id="GO:0008408">
    <property type="term" value="F:3'-5' exonuclease activity"/>
    <property type="evidence" value="ECO:0007669"/>
    <property type="project" value="InterPro"/>
</dbReference>
<dbReference type="Proteomes" id="UP000007800">
    <property type="component" value="Unassembled WGS sequence"/>
</dbReference>
<keyword evidence="3" id="KW-1185">Reference proteome</keyword>
<evidence type="ECO:0000313" key="3">
    <source>
        <dbReference type="Proteomes" id="UP000007800"/>
    </source>
</evidence>
<dbReference type="GO" id="GO:0003676">
    <property type="term" value="F:nucleic acid binding"/>
    <property type="evidence" value="ECO:0007669"/>
    <property type="project" value="InterPro"/>
</dbReference>
<dbReference type="Gene3D" id="3.90.960.10">
    <property type="entry name" value="YbaK/aminoacyl-tRNA synthetase-associated domain"/>
    <property type="match status" value="1"/>
</dbReference>
<dbReference type="AlphaFoldDB" id="C5L2B8"/>
<gene>
    <name evidence="2" type="ORF">Pmar_PMAR024154</name>
</gene>
<dbReference type="InterPro" id="IPR036397">
    <property type="entry name" value="RNaseH_sf"/>
</dbReference>
<name>C5L2B8_PERM5</name>
<evidence type="ECO:0000313" key="2">
    <source>
        <dbReference type="EMBL" id="EER09130.1"/>
    </source>
</evidence>
<dbReference type="GO" id="GO:0002161">
    <property type="term" value="F:aminoacyl-tRNA deacylase activity"/>
    <property type="evidence" value="ECO:0007669"/>
    <property type="project" value="InterPro"/>
</dbReference>
<dbReference type="InParanoid" id="C5L2B8"/>
<accession>C5L2B8</accession>
<dbReference type="OrthoDB" id="10403376at2759"/>
<proteinExistence type="predicted"/>
<feature type="domain" description="3'-5' exonuclease" evidence="1">
    <location>
        <begin position="195"/>
        <end position="326"/>
    </location>
</feature>
<dbReference type="SUPFAM" id="SSF55826">
    <property type="entry name" value="YbaK/ProRS associated domain"/>
    <property type="match status" value="1"/>
</dbReference>
<dbReference type="GeneID" id="9065301"/>
<organism evidence="3">
    <name type="scientific">Perkinsus marinus (strain ATCC 50983 / TXsc)</name>
    <dbReference type="NCBI Taxonomy" id="423536"/>
    <lineage>
        <taxon>Eukaryota</taxon>
        <taxon>Sar</taxon>
        <taxon>Alveolata</taxon>
        <taxon>Perkinsozoa</taxon>
        <taxon>Perkinsea</taxon>
        <taxon>Perkinsida</taxon>
        <taxon>Perkinsidae</taxon>
        <taxon>Perkinsus</taxon>
    </lineage>
</organism>